<dbReference type="AlphaFoldDB" id="A0A0G0K7I2"/>
<organism evidence="1 2">
    <name type="scientific">Candidatus Woesebacteria bacterium GW2011_GWB1_38_5b</name>
    <dbReference type="NCBI Taxonomy" id="1618569"/>
    <lineage>
        <taxon>Bacteria</taxon>
        <taxon>Candidatus Woeseibacteriota</taxon>
    </lineage>
</organism>
<gene>
    <name evidence="1" type="ORF">US96_C0025G0001</name>
</gene>
<sequence>QKLQINQDGSYIRKNSYFVVLTDYNSKQKINQGIDKREYKN</sequence>
<name>A0A0G0K7I2_9BACT</name>
<dbReference type="Proteomes" id="UP000034181">
    <property type="component" value="Unassembled WGS sequence"/>
</dbReference>
<accession>A0A0G0K7I2</accession>
<comment type="caution">
    <text evidence="1">The sequence shown here is derived from an EMBL/GenBank/DDBJ whole genome shotgun (WGS) entry which is preliminary data.</text>
</comment>
<evidence type="ECO:0000313" key="1">
    <source>
        <dbReference type="EMBL" id="KKQ74792.1"/>
    </source>
</evidence>
<proteinExistence type="predicted"/>
<dbReference type="EMBL" id="LBUZ01000025">
    <property type="protein sequence ID" value="KKQ74792.1"/>
    <property type="molecule type" value="Genomic_DNA"/>
</dbReference>
<evidence type="ECO:0000313" key="2">
    <source>
        <dbReference type="Proteomes" id="UP000034181"/>
    </source>
</evidence>
<feature type="non-terminal residue" evidence="1">
    <location>
        <position position="1"/>
    </location>
</feature>
<reference evidence="1 2" key="1">
    <citation type="journal article" date="2015" name="Nature">
        <title>rRNA introns, odd ribosomes, and small enigmatic genomes across a large radiation of phyla.</title>
        <authorList>
            <person name="Brown C.T."/>
            <person name="Hug L.A."/>
            <person name="Thomas B.C."/>
            <person name="Sharon I."/>
            <person name="Castelle C.J."/>
            <person name="Singh A."/>
            <person name="Wilkins M.J."/>
            <person name="Williams K.H."/>
            <person name="Banfield J.F."/>
        </authorList>
    </citation>
    <scope>NUCLEOTIDE SEQUENCE [LARGE SCALE GENOMIC DNA]</scope>
</reference>
<protein>
    <submittedName>
        <fullName evidence="1">Uncharacterized protein</fullName>
    </submittedName>
</protein>